<dbReference type="CDD" id="cd07996">
    <property type="entry name" value="WGR_MMR_like"/>
    <property type="match status" value="1"/>
</dbReference>
<dbReference type="AlphaFoldDB" id="A0AAX1ICW0"/>
<proteinExistence type="predicted"/>
<name>A0AAX1ICW0_STEMA</name>
<dbReference type="SUPFAM" id="SSF142921">
    <property type="entry name" value="WGR domain-like"/>
    <property type="match status" value="1"/>
</dbReference>
<dbReference type="InterPro" id="IPR008893">
    <property type="entry name" value="WGR_domain"/>
</dbReference>
<feature type="domain" description="WGR" evidence="1">
    <location>
        <begin position="12"/>
        <end position="102"/>
    </location>
</feature>
<protein>
    <recommendedName>
        <fullName evidence="1">WGR domain-containing protein</fullName>
    </recommendedName>
</protein>
<accession>A0AAX1ICW0</accession>
<sequence>MKRSRAWARLYRSVLPRDDTIGAMHVYLQHPDAGAQAPRFLRLSLQPDLFGGWELLRESGRVGSRSQLRRELFLQADDARHAFEKARDAELHRGFQILSHGD</sequence>
<evidence type="ECO:0000259" key="1">
    <source>
        <dbReference type="PROSITE" id="PS51977"/>
    </source>
</evidence>
<dbReference type="InterPro" id="IPR049809">
    <property type="entry name" value="YehF/YfeS-like_WGR"/>
</dbReference>
<dbReference type="InterPro" id="IPR036930">
    <property type="entry name" value="WGR_dom_sf"/>
</dbReference>
<organism evidence="2 3">
    <name type="scientific">Stenotrophomonas maltophilia</name>
    <name type="common">Pseudomonas maltophilia</name>
    <name type="synonym">Xanthomonas maltophilia</name>
    <dbReference type="NCBI Taxonomy" id="40324"/>
    <lineage>
        <taxon>Bacteria</taxon>
        <taxon>Pseudomonadati</taxon>
        <taxon>Pseudomonadota</taxon>
        <taxon>Gammaproteobacteria</taxon>
        <taxon>Lysobacterales</taxon>
        <taxon>Lysobacteraceae</taxon>
        <taxon>Stenotrophomonas</taxon>
        <taxon>Stenotrophomonas maltophilia group</taxon>
    </lineage>
</organism>
<gene>
    <name evidence="2" type="ORF">GPNADHDJ_02395</name>
</gene>
<dbReference type="Pfam" id="PF05406">
    <property type="entry name" value="WGR"/>
    <property type="match status" value="1"/>
</dbReference>
<dbReference type="PROSITE" id="PS51977">
    <property type="entry name" value="WGR"/>
    <property type="match status" value="1"/>
</dbReference>
<reference evidence="2 3" key="1">
    <citation type="submission" date="2020-08" db="EMBL/GenBank/DDBJ databases">
        <title>Phenotypic and transcriptomic analysis of seven clinical Stenotrophomonas maltophilia isolates identify a small set of shared and commonly regulated genes involved in biofilm lifestyle.</title>
        <authorList>
            <person name="Alio I."/>
            <person name="Gudzuhn M."/>
            <person name="Streit W."/>
        </authorList>
    </citation>
    <scope>NUCLEOTIDE SEQUENCE [LARGE SCALE GENOMIC DNA]</scope>
    <source>
        <strain evidence="2 3">UHH_SKK55</strain>
    </source>
</reference>
<evidence type="ECO:0000313" key="3">
    <source>
        <dbReference type="Proteomes" id="UP000515598"/>
    </source>
</evidence>
<evidence type="ECO:0000313" key="2">
    <source>
        <dbReference type="EMBL" id="QNG78180.1"/>
    </source>
</evidence>
<dbReference type="EMBL" id="CP060025">
    <property type="protein sequence ID" value="QNG78180.1"/>
    <property type="molecule type" value="Genomic_DNA"/>
</dbReference>
<dbReference type="Proteomes" id="UP000515598">
    <property type="component" value="Chromosome"/>
</dbReference>